<dbReference type="PROSITE" id="PS50405">
    <property type="entry name" value="GST_CTER"/>
    <property type="match status" value="1"/>
</dbReference>
<evidence type="ECO:0000256" key="1">
    <source>
        <dbReference type="ARBA" id="ARBA00011738"/>
    </source>
</evidence>
<evidence type="ECO:0000313" key="5">
    <source>
        <dbReference type="EMBL" id="KAK8786077.1"/>
    </source>
</evidence>
<dbReference type="PROSITE" id="PS50404">
    <property type="entry name" value="GST_NTER"/>
    <property type="match status" value="1"/>
</dbReference>
<dbReference type="Pfam" id="PF00043">
    <property type="entry name" value="GST_C"/>
    <property type="match status" value="1"/>
</dbReference>
<dbReference type="Pfam" id="PF02798">
    <property type="entry name" value="GST_N"/>
    <property type="match status" value="1"/>
</dbReference>
<dbReference type="Gene3D" id="1.20.1050.10">
    <property type="match status" value="1"/>
</dbReference>
<dbReference type="InterPro" id="IPR036282">
    <property type="entry name" value="Glutathione-S-Trfase_C_sf"/>
</dbReference>
<dbReference type="AlphaFoldDB" id="A0AAQ4FFJ2"/>
<evidence type="ECO:0000259" key="3">
    <source>
        <dbReference type="PROSITE" id="PS50404"/>
    </source>
</evidence>
<proteinExistence type="inferred from homology"/>
<keyword evidence="6" id="KW-1185">Reference proteome</keyword>
<gene>
    <name evidence="5" type="ORF">V5799_007557</name>
</gene>
<dbReference type="InterPro" id="IPR040079">
    <property type="entry name" value="Glutathione_S-Trfase"/>
</dbReference>
<dbReference type="GO" id="GO:0004364">
    <property type="term" value="F:glutathione transferase activity"/>
    <property type="evidence" value="ECO:0007669"/>
    <property type="project" value="TreeGrafter"/>
</dbReference>
<dbReference type="Proteomes" id="UP001321473">
    <property type="component" value="Unassembled WGS sequence"/>
</dbReference>
<reference evidence="5 6" key="1">
    <citation type="journal article" date="2023" name="Arcadia Sci">
        <title>De novo assembly of a long-read Amblyomma americanum tick genome.</title>
        <authorList>
            <person name="Chou S."/>
            <person name="Poskanzer K.E."/>
            <person name="Rollins M."/>
            <person name="Thuy-Boun P.S."/>
        </authorList>
    </citation>
    <scope>NUCLEOTIDE SEQUENCE [LARGE SCALE GENOMIC DNA]</scope>
    <source>
        <strain evidence="5">F_SG_1</strain>
        <tissue evidence="5">Salivary glands</tissue>
    </source>
</reference>
<dbReference type="Gene3D" id="3.40.30.10">
    <property type="entry name" value="Glutaredoxin"/>
    <property type="match status" value="1"/>
</dbReference>
<evidence type="ECO:0000256" key="2">
    <source>
        <dbReference type="RuleBase" id="RU003494"/>
    </source>
</evidence>
<evidence type="ECO:0000313" key="6">
    <source>
        <dbReference type="Proteomes" id="UP001321473"/>
    </source>
</evidence>
<name>A0AAQ4FFJ2_AMBAM</name>
<dbReference type="SFLD" id="SFLDS00019">
    <property type="entry name" value="Glutathione_Transferase_(cytos"/>
    <property type="match status" value="1"/>
</dbReference>
<dbReference type="GO" id="GO:0006749">
    <property type="term" value="P:glutathione metabolic process"/>
    <property type="evidence" value="ECO:0007669"/>
    <property type="project" value="TreeGrafter"/>
</dbReference>
<dbReference type="SFLD" id="SFLDG00358">
    <property type="entry name" value="Main_(cytGST)"/>
    <property type="match status" value="1"/>
</dbReference>
<dbReference type="InterPro" id="IPR004045">
    <property type="entry name" value="Glutathione_S-Trfase_N"/>
</dbReference>
<dbReference type="SUPFAM" id="SSF52833">
    <property type="entry name" value="Thioredoxin-like"/>
    <property type="match status" value="1"/>
</dbReference>
<comment type="similarity">
    <text evidence="2">Belongs to the GST superfamily.</text>
</comment>
<dbReference type="InterPro" id="IPR036249">
    <property type="entry name" value="Thioredoxin-like_sf"/>
</dbReference>
<comment type="caution">
    <text evidence="5">The sequence shown here is derived from an EMBL/GenBank/DDBJ whole genome shotgun (WGS) entry which is preliminary data.</text>
</comment>
<comment type="subunit">
    <text evidence="1">Homodimer.</text>
</comment>
<evidence type="ECO:0008006" key="7">
    <source>
        <dbReference type="Google" id="ProtNLM"/>
    </source>
</evidence>
<organism evidence="5 6">
    <name type="scientific">Amblyomma americanum</name>
    <name type="common">Lone star tick</name>
    <dbReference type="NCBI Taxonomy" id="6943"/>
    <lineage>
        <taxon>Eukaryota</taxon>
        <taxon>Metazoa</taxon>
        <taxon>Ecdysozoa</taxon>
        <taxon>Arthropoda</taxon>
        <taxon>Chelicerata</taxon>
        <taxon>Arachnida</taxon>
        <taxon>Acari</taxon>
        <taxon>Parasitiformes</taxon>
        <taxon>Ixodida</taxon>
        <taxon>Ixodoidea</taxon>
        <taxon>Ixodidae</taxon>
        <taxon>Amblyomminae</taxon>
        <taxon>Amblyomma</taxon>
    </lineage>
</organism>
<dbReference type="SUPFAM" id="SSF47616">
    <property type="entry name" value="GST C-terminal domain-like"/>
    <property type="match status" value="1"/>
</dbReference>
<dbReference type="EMBL" id="JARKHS020003049">
    <property type="protein sequence ID" value="KAK8786077.1"/>
    <property type="molecule type" value="Genomic_DNA"/>
</dbReference>
<dbReference type="InterPro" id="IPR004046">
    <property type="entry name" value="GST_C"/>
</dbReference>
<protein>
    <recommendedName>
        <fullName evidence="7">Glutathione s-transferase</fullName>
    </recommendedName>
</protein>
<sequence>MPVASCNGQRGRLSSFSPFHRPFFGRGTSSVVFTMPIVLYYLVGSPPCGFIWSLAKEIGVQVCLKELDFAKREHLGEDFLKLNPFHKVPTIDDDGFVVYESNAIAYYLLRRYAPGSVLYPTCVKERTRIDQVLACASCNIHPDLATFLRPRVFDSTKPTAEEVTALEKNVIKGIENLIGDGKFAVGDKLTIADLCLIGHVVLALENGSVNKDNYPKLAGYYEHVKSELPYFDQVYGPAIDSAKRVWARLK</sequence>
<dbReference type="PANTHER" id="PTHR43969">
    <property type="entry name" value="GLUTATHIONE S TRANSFERASE D10, ISOFORM A-RELATED"/>
    <property type="match status" value="1"/>
</dbReference>
<feature type="domain" description="GST N-terminal" evidence="3">
    <location>
        <begin position="35"/>
        <end position="116"/>
    </location>
</feature>
<dbReference type="PANTHER" id="PTHR43969:SF9">
    <property type="entry name" value="GLUTATHIONE S TRANSFERASE D10, ISOFORM A-RELATED"/>
    <property type="match status" value="1"/>
</dbReference>
<accession>A0AAQ4FFJ2</accession>
<evidence type="ECO:0000259" key="4">
    <source>
        <dbReference type="PROSITE" id="PS50405"/>
    </source>
</evidence>
<dbReference type="InterPro" id="IPR010987">
    <property type="entry name" value="Glutathione-S-Trfase_C-like"/>
</dbReference>
<feature type="domain" description="GST C-terminal" evidence="4">
    <location>
        <begin position="122"/>
        <end position="250"/>
    </location>
</feature>